<dbReference type="EMBL" id="CP045906">
    <property type="protein sequence ID" value="QQP34642.1"/>
    <property type="molecule type" value="Genomic_DNA"/>
</dbReference>
<name>A0A7T8GN51_CALRO</name>
<protein>
    <submittedName>
        <fullName evidence="2">Uncharacterized protein</fullName>
    </submittedName>
</protein>
<evidence type="ECO:0000313" key="2">
    <source>
        <dbReference type="EMBL" id="QQP34642.1"/>
    </source>
</evidence>
<keyword evidence="3" id="KW-1185">Reference proteome</keyword>
<feature type="non-terminal residue" evidence="2">
    <location>
        <position position="55"/>
    </location>
</feature>
<gene>
    <name evidence="2" type="ORF">FKW44_022595</name>
</gene>
<sequence length="55" mass="6076">MKRHTGAGWSITSVLFCSALNGISKQRESSVFQAEVFAIKQAVENLHKRNNSGKL</sequence>
<keyword evidence="1" id="KW-0732">Signal</keyword>
<evidence type="ECO:0000256" key="1">
    <source>
        <dbReference type="SAM" id="SignalP"/>
    </source>
</evidence>
<accession>A0A7T8GN51</accession>
<proteinExistence type="predicted"/>
<evidence type="ECO:0000313" key="3">
    <source>
        <dbReference type="Proteomes" id="UP000595437"/>
    </source>
</evidence>
<reference evidence="3" key="1">
    <citation type="submission" date="2021-01" db="EMBL/GenBank/DDBJ databases">
        <title>Caligus Genome Assembly.</title>
        <authorList>
            <person name="Gallardo-Escarate C."/>
        </authorList>
    </citation>
    <scope>NUCLEOTIDE SEQUENCE [LARGE SCALE GENOMIC DNA]</scope>
</reference>
<dbReference type="AlphaFoldDB" id="A0A7T8GN51"/>
<feature type="chain" id="PRO_5031226227" evidence="1">
    <location>
        <begin position="20"/>
        <end position="55"/>
    </location>
</feature>
<feature type="signal peptide" evidence="1">
    <location>
        <begin position="1"/>
        <end position="19"/>
    </location>
</feature>
<dbReference type="Proteomes" id="UP000595437">
    <property type="component" value="Chromosome 17"/>
</dbReference>
<organism evidence="2 3">
    <name type="scientific">Caligus rogercresseyi</name>
    <name type="common">Sea louse</name>
    <dbReference type="NCBI Taxonomy" id="217165"/>
    <lineage>
        <taxon>Eukaryota</taxon>
        <taxon>Metazoa</taxon>
        <taxon>Ecdysozoa</taxon>
        <taxon>Arthropoda</taxon>
        <taxon>Crustacea</taxon>
        <taxon>Multicrustacea</taxon>
        <taxon>Hexanauplia</taxon>
        <taxon>Copepoda</taxon>
        <taxon>Siphonostomatoida</taxon>
        <taxon>Caligidae</taxon>
        <taxon>Caligus</taxon>
    </lineage>
</organism>